<organism evidence="1 2">
    <name type="scientific">Romanomermis culicivorax</name>
    <name type="common">Nematode worm</name>
    <dbReference type="NCBI Taxonomy" id="13658"/>
    <lineage>
        <taxon>Eukaryota</taxon>
        <taxon>Metazoa</taxon>
        <taxon>Ecdysozoa</taxon>
        <taxon>Nematoda</taxon>
        <taxon>Enoplea</taxon>
        <taxon>Dorylaimia</taxon>
        <taxon>Mermithida</taxon>
        <taxon>Mermithoidea</taxon>
        <taxon>Mermithidae</taxon>
        <taxon>Romanomermis</taxon>
    </lineage>
</organism>
<dbReference type="Proteomes" id="UP000887565">
    <property type="component" value="Unplaced"/>
</dbReference>
<proteinExistence type="predicted"/>
<evidence type="ECO:0000313" key="1">
    <source>
        <dbReference type="Proteomes" id="UP000887565"/>
    </source>
</evidence>
<sequence>MDFYQSLKTFATQVQQQSRCQSSRISKKTKTKPRQRFTQTQNKILNQKTCPLVCLNENANCVLMDITFASE</sequence>
<dbReference type="WBParaSite" id="nRc.2.0.1.t09814-RA">
    <property type="protein sequence ID" value="nRc.2.0.1.t09814-RA"/>
    <property type="gene ID" value="nRc.2.0.1.g09814"/>
</dbReference>
<reference evidence="2" key="1">
    <citation type="submission" date="2022-11" db="UniProtKB">
        <authorList>
            <consortium name="WormBaseParasite"/>
        </authorList>
    </citation>
    <scope>IDENTIFICATION</scope>
</reference>
<accession>A0A915I6P7</accession>
<dbReference type="AlphaFoldDB" id="A0A915I6P7"/>
<keyword evidence="1" id="KW-1185">Reference proteome</keyword>
<name>A0A915I6P7_ROMCU</name>
<protein>
    <submittedName>
        <fullName evidence="2">Ovule protein</fullName>
    </submittedName>
</protein>
<evidence type="ECO:0000313" key="2">
    <source>
        <dbReference type="WBParaSite" id="nRc.2.0.1.t09814-RA"/>
    </source>
</evidence>